<dbReference type="EMBL" id="QFPN01000007">
    <property type="protein sequence ID" value="PZQ13618.1"/>
    <property type="molecule type" value="Genomic_DNA"/>
</dbReference>
<name>A0A2W5KDV9_ANCNO</name>
<comment type="caution">
    <text evidence="2">The sequence shown here is derived from an EMBL/GenBank/DDBJ whole genome shotgun (WGS) entry which is preliminary data.</text>
</comment>
<reference evidence="2 3" key="1">
    <citation type="submission" date="2017-08" db="EMBL/GenBank/DDBJ databases">
        <title>Infants hospitalized years apart are colonized by the same room-sourced microbial strains.</title>
        <authorList>
            <person name="Brooks B."/>
            <person name="Olm M.R."/>
            <person name="Firek B.A."/>
            <person name="Baker R."/>
            <person name="Thomas B.C."/>
            <person name="Morowitz M.J."/>
            <person name="Banfield J.F."/>
        </authorList>
    </citation>
    <scope>NUCLEOTIDE SEQUENCE [LARGE SCALE GENOMIC DNA]</scope>
    <source>
        <strain evidence="2">S2_005_003_R2_43</strain>
    </source>
</reference>
<proteinExistence type="predicted"/>
<dbReference type="Proteomes" id="UP000249577">
    <property type="component" value="Unassembled WGS sequence"/>
</dbReference>
<evidence type="ECO:0000313" key="2">
    <source>
        <dbReference type="EMBL" id="PZQ13618.1"/>
    </source>
</evidence>
<accession>A0A2W5KDV9</accession>
<evidence type="ECO:0000313" key="3">
    <source>
        <dbReference type="Proteomes" id="UP000249577"/>
    </source>
</evidence>
<evidence type="ECO:0000256" key="1">
    <source>
        <dbReference type="SAM" id="MobiDB-lite"/>
    </source>
</evidence>
<gene>
    <name evidence="2" type="ORF">DI565_13835</name>
</gene>
<feature type="compositionally biased region" description="Low complexity" evidence="1">
    <location>
        <begin position="123"/>
        <end position="133"/>
    </location>
</feature>
<organism evidence="2 3">
    <name type="scientific">Ancylobacter novellus</name>
    <name type="common">Thiobacillus novellus</name>
    <dbReference type="NCBI Taxonomy" id="921"/>
    <lineage>
        <taxon>Bacteria</taxon>
        <taxon>Pseudomonadati</taxon>
        <taxon>Pseudomonadota</taxon>
        <taxon>Alphaproteobacteria</taxon>
        <taxon>Hyphomicrobiales</taxon>
        <taxon>Xanthobacteraceae</taxon>
        <taxon>Ancylobacter</taxon>
    </lineage>
</organism>
<feature type="region of interest" description="Disordered" evidence="1">
    <location>
        <begin position="97"/>
        <end position="133"/>
    </location>
</feature>
<protein>
    <submittedName>
        <fullName evidence="2">Uncharacterized protein</fullName>
    </submittedName>
</protein>
<sequence length="133" mass="14488">MTKIETTRKSDFARGVAGIEAVFCHPEEVLADRTLDVEAKRALLASWASDAHAVEHAPTLRQLESGAIVKIDAIMDALRALDTDEVSPARPIQFFRRRRKRGIMPPRVKKESSGPDDDPPPAAAARPPILAAA</sequence>
<dbReference type="AlphaFoldDB" id="A0A2W5KDV9"/>